<accession>A0AC61QI27</accession>
<dbReference type="Proteomes" id="UP000294588">
    <property type="component" value="Unassembled WGS sequence"/>
</dbReference>
<name>A0AC61QI27_9BACT</name>
<comment type="caution">
    <text evidence="1">The sequence shown here is derived from an EMBL/GenBank/DDBJ whole genome shotgun (WGS) entry which is preliminary data.</text>
</comment>
<evidence type="ECO:0000313" key="2">
    <source>
        <dbReference type="Proteomes" id="UP000294588"/>
    </source>
</evidence>
<gene>
    <name evidence="1" type="ORF">E0946_06215</name>
</gene>
<sequence length="272" mass="31140">MKRCFGIFIILLSLLFLGNCADNSFIARRDIDHFEFIRAIPVGIEYDKAIYSAPTNSVFAMQRASQEIHIYRDGKRINSIGGLGFDRTNFQRLNDIGIDTDGGLLALDKVTKVLRKFSPEGLFISEIKFDTLNQPELFCIGKDGTIFVYDSTSSEIISISPLDTKELYRFGRFEIDQPMYIDCNNDFLFAYNSKKNVTYVFYLYGQYKETLTGQFVYDLINHPISVNNIYPLIGRQTPPKLMTTNAQMLTLLYPQEICLVKIVYKRGIDATP</sequence>
<evidence type="ECO:0000313" key="1">
    <source>
        <dbReference type="EMBL" id="TDF72602.1"/>
    </source>
</evidence>
<organism evidence="1 2">
    <name type="scientific">Candidatus Syntrophosphaera thermopropionivorans</name>
    <dbReference type="NCBI Taxonomy" id="2593015"/>
    <lineage>
        <taxon>Bacteria</taxon>
        <taxon>Pseudomonadati</taxon>
        <taxon>Candidatus Cloacimonadota</taxon>
        <taxon>Candidatus Cloacimonadia</taxon>
        <taxon>Candidatus Cloacimonadales</taxon>
        <taxon>Candidatus Cloacimonadaceae</taxon>
        <taxon>Candidatus Syntrophosphaera</taxon>
    </lineage>
</organism>
<proteinExistence type="predicted"/>
<dbReference type="EMBL" id="SMOG01000023">
    <property type="protein sequence ID" value="TDF72602.1"/>
    <property type="molecule type" value="Genomic_DNA"/>
</dbReference>
<keyword evidence="2" id="KW-1185">Reference proteome</keyword>
<reference evidence="1" key="1">
    <citation type="submission" date="2019-03" db="EMBL/GenBank/DDBJ databases">
        <title>Candidatus Syntrophosphaera thermopropionivorans: a novel player in syntrophic propionate oxidation during anaerobic digestion.</title>
        <authorList>
            <person name="Dyksma S."/>
        </authorList>
    </citation>
    <scope>NUCLEOTIDE SEQUENCE</scope>
    <source>
        <strain evidence="1">W5</strain>
    </source>
</reference>
<protein>
    <submittedName>
        <fullName evidence="1">Uncharacterized protein</fullName>
    </submittedName>
</protein>